<dbReference type="EMBL" id="UINC01053842">
    <property type="protein sequence ID" value="SVB70853.1"/>
    <property type="molecule type" value="Genomic_DNA"/>
</dbReference>
<organism evidence="2">
    <name type="scientific">marine metagenome</name>
    <dbReference type="NCBI Taxonomy" id="408172"/>
    <lineage>
        <taxon>unclassified sequences</taxon>
        <taxon>metagenomes</taxon>
        <taxon>ecological metagenomes</taxon>
    </lineage>
</organism>
<protein>
    <recommendedName>
        <fullName evidence="1">Aldehyde oxidase/xanthine dehydrogenase a/b hammerhead domain-containing protein</fullName>
    </recommendedName>
</protein>
<name>A0A382G8E0_9ZZZZ</name>
<dbReference type="InterPro" id="IPR037165">
    <property type="entry name" value="AldOxase/xan_DH_Mopterin-bd_sf"/>
</dbReference>
<evidence type="ECO:0000259" key="1">
    <source>
        <dbReference type="SMART" id="SM01008"/>
    </source>
</evidence>
<sequence>DIVSGGNIDRTFTEDDLKALRLKKFGDYKVVGQSMPALDIPSKTNGTARFGIDVFAPNMVYARWISPPVRWGSMPKGVNDSAAKSIKGYIRTILADGLGTAGNQKGYALAIAETKHAVDAAAGLIKVDWDLGPYADISDERLMSEARNLINDPDSGLPWVLDGDVEAGLSTASETHEAEYTTSILIHGCMEPMNCVAMQQDGQFHIFVGTQWATRVGPLIAEAVGVDPADVVIHHQYAGGFFGRRLDADEMIPAALAAKELGRPVKLIYTREDDIRFDFHRTPTVQRIKGGVDASGKYVSIDHAIAAGWSTKRTAPGFMAESVDKRGRIDGFSNNGSDFWYTVPNHHVRAIENELVTKSLPPGFVRSVAPGWTFFAVESYIDEMARKIGKDPLAMRIDMLDAAGKNAGAPPNSVGGALRLRNVLMTAAGRAGFGSKVLGENTGLGLSCVSAQERGSPTWSACVAEVHVDPLSGAPTVKKLTIAMDVGTVVNPEGARAQIEGSAL</sequence>
<dbReference type="GO" id="GO:0016491">
    <property type="term" value="F:oxidoreductase activity"/>
    <property type="evidence" value="ECO:0007669"/>
    <property type="project" value="InterPro"/>
</dbReference>
<dbReference type="SUPFAM" id="SSF56003">
    <property type="entry name" value="Molybdenum cofactor-binding domain"/>
    <property type="match status" value="1"/>
</dbReference>
<dbReference type="PANTHER" id="PTHR47495">
    <property type="entry name" value="ALDEHYDE DEHYDROGENASE"/>
    <property type="match status" value="1"/>
</dbReference>
<evidence type="ECO:0000313" key="2">
    <source>
        <dbReference type="EMBL" id="SVB70853.1"/>
    </source>
</evidence>
<dbReference type="SUPFAM" id="SSF54665">
    <property type="entry name" value="CO dehydrogenase molybdoprotein N-domain-like"/>
    <property type="match status" value="1"/>
</dbReference>
<dbReference type="AlphaFoldDB" id="A0A382G8E0"/>
<feature type="domain" description="Aldehyde oxidase/xanthine dehydrogenase a/b hammerhead" evidence="1">
    <location>
        <begin position="45"/>
        <end position="133"/>
    </location>
</feature>
<feature type="non-terminal residue" evidence="2">
    <location>
        <position position="504"/>
    </location>
</feature>
<dbReference type="PANTHER" id="PTHR47495:SF2">
    <property type="entry name" value="ALDEHYDE DEHYDROGENASE"/>
    <property type="match status" value="1"/>
</dbReference>
<dbReference type="InterPro" id="IPR046867">
    <property type="entry name" value="AldOxase/xan_DH_MoCoBD2"/>
</dbReference>
<dbReference type="Pfam" id="PF20256">
    <property type="entry name" value="MoCoBD_2"/>
    <property type="match status" value="1"/>
</dbReference>
<dbReference type="InterPro" id="IPR052516">
    <property type="entry name" value="N-heterocyclic_Hydroxylase"/>
</dbReference>
<dbReference type="InterPro" id="IPR036856">
    <property type="entry name" value="Ald_Oxase/Xan_DH_a/b_sf"/>
</dbReference>
<dbReference type="Pfam" id="PF02738">
    <property type="entry name" value="MoCoBD_1"/>
    <property type="match status" value="1"/>
</dbReference>
<dbReference type="SMART" id="SM01008">
    <property type="entry name" value="Ald_Xan_dh_C"/>
    <property type="match status" value="1"/>
</dbReference>
<feature type="non-terminal residue" evidence="2">
    <location>
        <position position="1"/>
    </location>
</feature>
<reference evidence="2" key="1">
    <citation type="submission" date="2018-05" db="EMBL/GenBank/DDBJ databases">
        <authorList>
            <person name="Lanie J.A."/>
            <person name="Ng W.-L."/>
            <person name="Kazmierczak K.M."/>
            <person name="Andrzejewski T.M."/>
            <person name="Davidsen T.M."/>
            <person name="Wayne K.J."/>
            <person name="Tettelin H."/>
            <person name="Glass J.I."/>
            <person name="Rusch D."/>
            <person name="Podicherti R."/>
            <person name="Tsui H.-C.T."/>
            <person name="Winkler M.E."/>
        </authorList>
    </citation>
    <scope>NUCLEOTIDE SEQUENCE</scope>
</reference>
<dbReference type="InterPro" id="IPR008274">
    <property type="entry name" value="AldOxase/xan_DH_MoCoBD1"/>
</dbReference>
<dbReference type="Gene3D" id="3.30.365.10">
    <property type="entry name" value="Aldehyde oxidase/xanthine dehydrogenase, molybdopterin binding domain"/>
    <property type="match status" value="3"/>
</dbReference>
<dbReference type="Gene3D" id="3.90.1170.50">
    <property type="entry name" value="Aldehyde oxidase/xanthine dehydrogenase, a/b hammerhead"/>
    <property type="match status" value="1"/>
</dbReference>
<accession>A0A382G8E0</accession>
<gene>
    <name evidence="2" type="ORF">METZ01_LOCUS223707</name>
</gene>
<dbReference type="InterPro" id="IPR000674">
    <property type="entry name" value="Ald_Oxase/Xan_DH_a/b"/>
</dbReference>
<proteinExistence type="predicted"/>